<reference evidence="1 2" key="2">
    <citation type="journal article" date="2023" name="Plant Pathol.">
        <title>Dismantling and reorganizing Pseudomonas marginalis sensu#lato.</title>
        <authorList>
            <person name="Sawada H."/>
            <person name="Fujikawa T."/>
            <person name="Satou M."/>
        </authorList>
    </citation>
    <scope>NUCLEOTIDE SEQUENCE [LARGE SCALE GENOMIC DNA]</scope>
    <source>
        <strain evidence="1 2">MAFF 212408</strain>
    </source>
</reference>
<sequence length="258" mass="27355">MTVPALGFTLQDSALPIPNLNTSLLTGNSAEVMCSVPLLPMDFVNINMISNVLGGDHNQSFSIAQGVPSLIAQIPRERVEANEGNSVRLRVSIRRSGVSLSAPDATVTINRRPIVIPPTPDVVWDFKDGTFQGWVAQGSYTGGVLRIVGGRVVADVPDSQLAKSHIITRTILVTAGRTYDFAFDASAGDPADGSMVFLTINGSRIGATVQNINLTQQSGSGSFVATMTGNVTLGLFNDAVPLGRHRLSLGNIRMTQRP</sequence>
<gene>
    <name evidence="1" type="ORF">F0169_11825</name>
</gene>
<dbReference type="InterPro" id="IPR008979">
    <property type="entry name" value="Galactose-bd-like_sf"/>
</dbReference>
<dbReference type="Proteomes" id="UP000326112">
    <property type="component" value="Unassembled WGS sequence"/>
</dbReference>
<organism evidence="1 2">
    <name type="scientific">Pseudomonas kitaguniensis</name>
    <dbReference type="NCBI Taxonomy" id="2607908"/>
    <lineage>
        <taxon>Bacteria</taxon>
        <taxon>Pseudomonadati</taxon>
        <taxon>Pseudomonadota</taxon>
        <taxon>Gammaproteobacteria</taxon>
        <taxon>Pseudomonadales</taxon>
        <taxon>Pseudomonadaceae</taxon>
        <taxon>Pseudomonas</taxon>
    </lineage>
</organism>
<dbReference type="SUPFAM" id="SSF49785">
    <property type="entry name" value="Galactose-binding domain-like"/>
    <property type="match status" value="1"/>
</dbReference>
<protein>
    <submittedName>
        <fullName evidence="1">Uncharacterized protein</fullName>
    </submittedName>
</protein>
<reference evidence="1 2" key="1">
    <citation type="journal article" date="2020" name="Int. J. Syst. Evol. Microbiol.">
        <title>Pseudomonas kitaguniensis sp. nov., a pathogen causing bacterial rot of Welsh onion in Japan.</title>
        <authorList>
            <person name="Sawada H."/>
            <person name="Fujikawa T."/>
            <person name="Nishiwaki Y."/>
            <person name="Horita H."/>
        </authorList>
    </citation>
    <scope>NUCLEOTIDE SEQUENCE [LARGE SCALE GENOMIC DNA]</scope>
    <source>
        <strain evidence="1 2">MAFF 212408</strain>
    </source>
</reference>
<dbReference type="Gene3D" id="2.60.120.260">
    <property type="entry name" value="Galactose-binding domain-like"/>
    <property type="match status" value="1"/>
</dbReference>
<evidence type="ECO:0000313" key="1">
    <source>
        <dbReference type="EMBL" id="MPR02695.1"/>
    </source>
</evidence>
<evidence type="ECO:0000313" key="2">
    <source>
        <dbReference type="Proteomes" id="UP000326112"/>
    </source>
</evidence>
<accession>A0A5N7KLW6</accession>
<proteinExistence type="predicted"/>
<dbReference type="EMBL" id="VUAZ01000062">
    <property type="protein sequence ID" value="MPR02695.1"/>
    <property type="molecule type" value="Genomic_DNA"/>
</dbReference>
<dbReference type="RefSeq" id="WP_152746630.1">
    <property type="nucleotide sequence ID" value="NZ_VUAZ01000062.1"/>
</dbReference>
<keyword evidence="2" id="KW-1185">Reference proteome</keyword>
<name>A0A5N7KLW6_9PSED</name>
<comment type="caution">
    <text evidence="1">The sequence shown here is derived from an EMBL/GenBank/DDBJ whole genome shotgun (WGS) entry which is preliminary data.</text>
</comment>